<evidence type="ECO:0000313" key="9">
    <source>
        <dbReference type="EMBL" id="SMA41948.1"/>
    </source>
</evidence>
<comment type="subcellular location">
    <subcellularLocation>
        <location evidence="7">Cell membrane</location>
    </subcellularLocation>
    <subcellularLocation>
        <location evidence="7">Bacterial flagellum basal body</location>
    </subcellularLocation>
</comment>
<name>A0A1X7AHQ9_9GAMM</name>
<proteinExistence type="inferred from homology"/>
<dbReference type="GO" id="GO:0044781">
    <property type="term" value="P:bacterial-type flagellum organization"/>
    <property type="evidence" value="ECO:0007669"/>
    <property type="project" value="UniProtKB-UniRule"/>
</dbReference>
<dbReference type="Proteomes" id="UP000196573">
    <property type="component" value="Unassembled WGS sequence"/>
</dbReference>
<sequence>MSKWITPLLKLFLLCGSSLVFAGEPAAEPLTEPETGTGFMDLARVLLSFLAVIALLFACAWWLKRWQPGMAPGRGGMEVKSVLSLGGRDRVVIVQAGERQLLLGVSPGKIVLLGDYDQLIGDPEPSESAAARFSQLLKR</sequence>
<evidence type="ECO:0000256" key="4">
    <source>
        <dbReference type="ARBA" id="ARBA00023136"/>
    </source>
</evidence>
<accession>A0A1X7AHQ9</accession>
<feature type="chain" id="PRO_5012032997" description="Flagellar protein" evidence="8">
    <location>
        <begin position="23"/>
        <end position="139"/>
    </location>
</feature>
<dbReference type="RefSeq" id="WP_087108229.1">
    <property type="nucleotide sequence ID" value="NZ_CBCSCN010000009.1"/>
</dbReference>
<dbReference type="GO" id="GO:0005886">
    <property type="term" value="C:plasma membrane"/>
    <property type="evidence" value="ECO:0007669"/>
    <property type="project" value="UniProtKB-SubCell"/>
</dbReference>
<evidence type="ECO:0000256" key="1">
    <source>
        <dbReference type="ARBA" id="ARBA00022475"/>
    </source>
</evidence>
<dbReference type="EMBL" id="FWPT01000003">
    <property type="protein sequence ID" value="SMA41948.1"/>
    <property type="molecule type" value="Genomic_DNA"/>
</dbReference>
<keyword evidence="1 7" id="KW-1003">Cell membrane</keyword>
<dbReference type="OrthoDB" id="5741235at2"/>
<keyword evidence="8" id="KW-0732">Signal</keyword>
<dbReference type="PANTHER" id="PTHR38766:SF1">
    <property type="entry name" value="FLAGELLAR PROTEIN FLIO"/>
    <property type="match status" value="1"/>
</dbReference>
<keyword evidence="9" id="KW-0969">Cilium</keyword>
<organism evidence="9 10">
    <name type="scientific">Parendozoicomonas haliclonae</name>
    <dbReference type="NCBI Taxonomy" id="1960125"/>
    <lineage>
        <taxon>Bacteria</taxon>
        <taxon>Pseudomonadati</taxon>
        <taxon>Pseudomonadota</taxon>
        <taxon>Gammaproteobacteria</taxon>
        <taxon>Oceanospirillales</taxon>
        <taxon>Endozoicomonadaceae</taxon>
        <taxon>Parendozoicomonas</taxon>
    </lineage>
</organism>
<feature type="transmembrane region" description="Helical" evidence="7">
    <location>
        <begin position="46"/>
        <end position="63"/>
    </location>
</feature>
<keyword evidence="4 7" id="KW-0472">Membrane</keyword>
<keyword evidence="5 7" id="KW-0975">Bacterial flagellum</keyword>
<dbReference type="InterPro" id="IPR052205">
    <property type="entry name" value="FliO/MopB"/>
</dbReference>
<evidence type="ECO:0000256" key="5">
    <source>
        <dbReference type="ARBA" id="ARBA00023143"/>
    </source>
</evidence>
<evidence type="ECO:0000256" key="6">
    <source>
        <dbReference type="ARBA" id="ARBA00037937"/>
    </source>
</evidence>
<dbReference type="PANTHER" id="PTHR38766">
    <property type="entry name" value="FLAGELLAR PROTEIN FLIO"/>
    <property type="match status" value="1"/>
</dbReference>
<dbReference type="InterPro" id="IPR022781">
    <property type="entry name" value="Flagellar_biosynth_FliO"/>
</dbReference>
<evidence type="ECO:0000313" key="10">
    <source>
        <dbReference type="Proteomes" id="UP000196573"/>
    </source>
</evidence>
<protein>
    <recommendedName>
        <fullName evidence="7">Flagellar protein</fullName>
    </recommendedName>
</protein>
<comment type="similarity">
    <text evidence="6 7">Belongs to the FliO/MopB family.</text>
</comment>
<keyword evidence="2 7" id="KW-0812">Transmembrane</keyword>
<keyword evidence="9" id="KW-0966">Cell projection</keyword>
<gene>
    <name evidence="9" type="primary">fliO_2</name>
    <name evidence="9" type="ORF">EHSB41UT_01365</name>
</gene>
<feature type="signal peptide" evidence="8">
    <location>
        <begin position="1"/>
        <end position="22"/>
    </location>
</feature>
<evidence type="ECO:0000256" key="3">
    <source>
        <dbReference type="ARBA" id="ARBA00022989"/>
    </source>
</evidence>
<evidence type="ECO:0000256" key="7">
    <source>
        <dbReference type="RuleBase" id="RU362064"/>
    </source>
</evidence>
<evidence type="ECO:0000256" key="8">
    <source>
        <dbReference type="SAM" id="SignalP"/>
    </source>
</evidence>
<reference evidence="9 10" key="1">
    <citation type="submission" date="2017-03" db="EMBL/GenBank/DDBJ databases">
        <authorList>
            <person name="Afonso C.L."/>
            <person name="Miller P.J."/>
            <person name="Scott M.A."/>
            <person name="Spackman E."/>
            <person name="Goraichik I."/>
            <person name="Dimitrov K.M."/>
            <person name="Suarez D.L."/>
            <person name="Swayne D.E."/>
        </authorList>
    </citation>
    <scope>NUCLEOTIDE SEQUENCE [LARGE SCALE GENOMIC DNA]</scope>
    <source>
        <strain evidence="9">SB41UT1</strain>
    </source>
</reference>
<keyword evidence="9" id="KW-0282">Flagellum</keyword>
<evidence type="ECO:0000256" key="2">
    <source>
        <dbReference type="ARBA" id="ARBA00022692"/>
    </source>
</evidence>
<dbReference type="Pfam" id="PF04347">
    <property type="entry name" value="FliO"/>
    <property type="match status" value="1"/>
</dbReference>
<dbReference type="NCBIfam" id="TIGR03500">
    <property type="entry name" value="FliO_TIGR"/>
    <property type="match status" value="1"/>
</dbReference>
<keyword evidence="10" id="KW-1185">Reference proteome</keyword>
<dbReference type="AlphaFoldDB" id="A0A1X7AHQ9"/>
<dbReference type="GO" id="GO:0009425">
    <property type="term" value="C:bacterial-type flagellum basal body"/>
    <property type="evidence" value="ECO:0007669"/>
    <property type="project" value="UniProtKB-SubCell"/>
</dbReference>
<keyword evidence="3 7" id="KW-1133">Transmembrane helix</keyword>